<dbReference type="VEuPathDB" id="VectorBase:BGLAX_040943"/>
<protein>
    <submittedName>
        <fullName evidence="3">Uncharacterized protein</fullName>
    </submittedName>
</protein>
<keyword evidence="2" id="KW-0472">Membrane</keyword>
<name>A0A2C9M2X8_BIOGL</name>
<dbReference type="KEGG" id="bgt:106067538"/>
<dbReference type="VEuPathDB" id="VectorBase:BGLB037954"/>
<organism evidence="3 4">
    <name type="scientific">Biomphalaria glabrata</name>
    <name type="common">Bloodfluke planorb</name>
    <name type="synonym">Freshwater snail</name>
    <dbReference type="NCBI Taxonomy" id="6526"/>
    <lineage>
        <taxon>Eukaryota</taxon>
        <taxon>Metazoa</taxon>
        <taxon>Spiralia</taxon>
        <taxon>Lophotrochozoa</taxon>
        <taxon>Mollusca</taxon>
        <taxon>Gastropoda</taxon>
        <taxon>Heterobranchia</taxon>
        <taxon>Euthyneura</taxon>
        <taxon>Panpulmonata</taxon>
        <taxon>Hygrophila</taxon>
        <taxon>Lymnaeoidea</taxon>
        <taxon>Planorbidae</taxon>
        <taxon>Biomphalaria</taxon>
    </lineage>
</organism>
<reference evidence="3" key="1">
    <citation type="submission" date="2020-05" db="UniProtKB">
        <authorList>
            <consortium name="EnsemblMetazoa"/>
        </authorList>
    </citation>
    <scope>IDENTIFICATION</scope>
    <source>
        <strain evidence="3">BB02</strain>
    </source>
</reference>
<dbReference type="OrthoDB" id="10027367at2759"/>
<evidence type="ECO:0000256" key="1">
    <source>
        <dbReference type="SAM" id="MobiDB-lite"/>
    </source>
</evidence>
<feature type="region of interest" description="Disordered" evidence="1">
    <location>
        <begin position="1"/>
        <end position="47"/>
    </location>
</feature>
<proteinExistence type="predicted"/>
<keyword evidence="2" id="KW-0812">Transmembrane</keyword>
<evidence type="ECO:0000313" key="3">
    <source>
        <dbReference type="EnsemblMetazoa" id="BGLB037954-PA"/>
    </source>
</evidence>
<accession>A0A2C9M2X8</accession>
<sequence length="168" mass="19438">METVSSNQNLSHLSSKSDKSKSHKARHCSKTKTRKPKKVNSLSEGKNIGFDSNTAKWKLLLSPNHQSQSDHASSYCSSVIEEWKFSSLILAWGRERIFHILGLLSLLICAILFTLQAYMAFRSYQIMHQLNVKKHVPEMLYQFYFDSHDWHINLDKVDLKANTTIFIH</sequence>
<evidence type="ECO:0000313" key="4">
    <source>
        <dbReference type="Proteomes" id="UP000076420"/>
    </source>
</evidence>
<keyword evidence="2" id="KW-1133">Transmembrane helix</keyword>
<evidence type="ECO:0000256" key="2">
    <source>
        <dbReference type="SAM" id="Phobius"/>
    </source>
</evidence>
<feature type="transmembrane region" description="Helical" evidence="2">
    <location>
        <begin position="97"/>
        <end position="121"/>
    </location>
</feature>
<feature type="compositionally biased region" description="Basic residues" evidence="1">
    <location>
        <begin position="21"/>
        <end position="38"/>
    </location>
</feature>
<dbReference type="Proteomes" id="UP000076420">
    <property type="component" value="Unassembled WGS sequence"/>
</dbReference>
<dbReference type="EnsemblMetazoa" id="BGLB037954-RA">
    <property type="protein sequence ID" value="BGLB037954-PA"/>
    <property type="gene ID" value="BGLB037954"/>
</dbReference>
<gene>
    <name evidence="3" type="primary">106067538</name>
</gene>
<dbReference type="AlphaFoldDB" id="A0A2C9M2X8"/>